<dbReference type="GO" id="GO:0048268">
    <property type="term" value="P:clathrin coat assembly"/>
    <property type="evidence" value="ECO:0007669"/>
    <property type="project" value="InterPro"/>
</dbReference>
<reference evidence="3 4" key="1">
    <citation type="submission" date="2018-11" db="EMBL/GenBank/DDBJ databases">
        <authorList>
            <consortium name="Pathogen Informatics"/>
        </authorList>
    </citation>
    <scope>NUCLEOTIDE SEQUENCE [LARGE SCALE GENOMIC DNA]</scope>
    <source>
        <strain evidence="3 4">Zambia</strain>
    </source>
</reference>
<dbReference type="PANTHER" id="PTHR22951:SF5">
    <property type="entry name" value="PHOSPHATIDYLINOSITOL-BINDING CLATHRIN ASSEMBLY PROTEIN LAP"/>
    <property type="match status" value="1"/>
</dbReference>
<protein>
    <submittedName>
        <fullName evidence="3">Uncharacterized protein</fullName>
    </submittedName>
</protein>
<dbReference type="Proteomes" id="UP000277204">
    <property type="component" value="Unassembled WGS sequence"/>
</dbReference>
<keyword evidence="4" id="KW-1185">Reference proteome</keyword>
<dbReference type="PANTHER" id="PTHR22951">
    <property type="entry name" value="CLATHRIN ASSEMBLY PROTEIN"/>
    <property type="match status" value="1"/>
</dbReference>
<dbReference type="InterPro" id="IPR014712">
    <property type="entry name" value="ANTH_dom_sf"/>
</dbReference>
<dbReference type="Pfam" id="PF07651">
    <property type="entry name" value="ANTH"/>
    <property type="match status" value="1"/>
</dbReference>
<dbReference type="GO" id="GO:0032050">
    <property type="term" value="F:clathrin heavy chain binding"/>
    <property type="evidence" value="ECO:0007669"/>
    <property type="project" value="TreeGrafter"/>
</dbReference>
<dbReference type="SUPFAM" id="SSF89009">
    <property type="entry name" value="GAT-like domain"/>
    <property type="match status" value="1"/>
</dbReference>
<dbReference type="InterPro" id="IPR008942">
    <property type="entry name" value="ENTH_VHS"/>
</dbReference>
<evidence type="ECO:0000313" key="3">
    <source>
        <dbReference type="EMBL" id="VDP23207.1"/>
    </source>
</evidence>
<dbReference type="GO" id="GO:0005546">
    <property type="term" value="F:phosphatidylinositol-4,5-bisphosphate binding"/>
    <property type="evidence" value="ECO:0007669"/>
    <property type="project" value="TreeGrafter"/>
</dbReference>
<dbReference type="GO" id="GO:0072583">
    <property type="term" value="P:clathrin-dependent endocytosis"/>
    <property type="evidence" value="ECO:0007669"/>
    <property type="project" value="InterPro"/>
</dbReference>
<dbReference type="AlphaFoldDB" id="A0A183MMA4"/>
<evidence type="ECO:0000313" key="4">
    <source>
        <dbReference type="Proteomes" id="UP000277204"/>
    </source>
</evidence>
<proteinExistence type="inferred from homology"/>
<feature type="region of interest" description="Disordered" evidence="2">
    <location>
        <begin position="236"/>
        <end position="267"/>
    </location>
</feature>
<dbReference type="Gene3D" id="1.25.40.90">
    <property type="match status" value="1"/>
</dbReference>
<dbReference type="InterPro" id="IPR045192">
    <property type="entry name" value="AP180-like"/>
</dbReference>
<organism evidence="3 4">
    <name type="scientific">Schistosoma margrebowiei</name>
    <dbReference type="NCBI Taxonomy" id="48269"/>
    <lineage>
        <taxon>Eukaryota</taxon>
        <taxon>Metazoa</taxon>
        <taxon>Spiralia</taxon>
        <taxon>Lophotrochozoa</taxon>
        <taxon>Platyhelminthes</taxon>
        <taxon>Trematoda</taxon>
        <taxon>Digenea</taxon>
        <taxon>Strigeidida</taxon>
        <taxon>Schistosomatoidea</taxon>
        <taxon>Schistosomatidae</taxon>
        <taxon>Schistosoma</taxon>
    </lineage>
</organism>
<dbReference type="GO" id="GO:0030136">
    <property type="term" value="C:clathrin-coated vesicle"/>
    <property type="evidence" value="ECO:0007669"/>
    <property type="project" value="InterPro"/>
</dbReference>
<dbReference type="SUPFAM" id="SSF48464">
    <property type="entry name" value="ENTH/VHS domain"/>
    <property type="match status" value="1"/>
</dbReference>
<dbReference type="Gene3D" id="1.20.58.150">
    <property type="entry name" value="ANTH domain"/>
    <property type="match status" value="1"/>
</dbReference>
<feature type="compositionally biased region" description="Low complexity" evidence="2">
    <location>
        <begin position="250"/>
        <end position="263"/>
    </location>
</feature>
<dbReference type="GO" id="GO:0005905">
    <property type="term" value="C:clathrin-coated pit"/>
    <property type="evidence" value="ECO:0007669"/>
    <property type="project" value="TreeGrafter"/>
</dbReference>
<evidence type="ECO:0000256" key="2">
    <source>
        <dbReference type="SAM" id="MobiDB-lite"/>
    </source>
</evidence>
<sequence>MAGKVVKQLAGSGTGQSLSDLMTAMKYTLSGSVVVKIICKATTEEMCAPKRKHLSSHGISLFLRPYAKYLDEKAASYREVAFDFCRLKRGKEDGDIRTMPQDKLMKTLPVIEKQLDALLMFDATLNELSNSLLRVAHLSLYRDLIRLYAVYNEGMINLIGRYFTMSKRDCRVSLEIYKNFLKRMESMNTFVRVAESAEPGGTPLSIDSENNPFKPVPPSVLEALEEHLTYLEGHKQVENNISPKPQPTTNLSISNNNNHNSNNDFESLDYSTGSDKFILTPTERQRIIEEERARLESFVSTARQHKFSDHHHDQNNINMNDINQQNYYSIKSDNDHFLDLLSFDELSQTNTKQQFNDSLISIGQNSIITSEKNLLDFNDVPTNSLPFGSNKSPPLLLSAQSTSTLVPVAISPGQLRSTNPFLFNTHPQLSITSKDFMLNQRVSANPTSTSPQMQPNSNTVPSKSLISLDDKIAQIAGNLSICDSYSSTQAGRIYRAPDGSLSTINWSGTMPCVQVSTVSNQQMSQVSTIHQSPSLNQIIGPVSTNHQPTASIPLNPTNPWAASAQSNVSSFSSQCAFNLK</sequence>
<dbReference type="STRING" id="48269.A0A183MMA4"/>
<evidence type="ECO:0000256" key="1">
    <source>
        <dbReference type="ARBA" id="ARBA00008011"/>
    </source>
</evidence>
<dbReference type="GO" id="GO:0000149">
    <property type="term" value="F:SNARE binding"/>
    <property type="evidence" value="ECO:0007669"/>
    <property type="project" value="TreeGrafter"/>
</dbReference>
<comment type="similarity">
    <text evidence="1">Belongs to the PICALM/SNAP91 family.</text>
</comment>
<accession>A0A183MMA4</accession>
<dbReference type="GO" id="GO:0098894">
    <property type="term" value="C:extrinsic component of presynaptic endocytic zone membrane"/>
    <property type="evidence" value="ECO:0007669"/>
    <property type="project" value="TreeGrafter"/>
</dbReference>
<dbReference type="EMBL" id="UZAI01017309">
    <property type="protein sequence ID" value="VDP23207.1"/>
    <property type="molecule type" value="Genomic_DNA"/>
</dbReference>
<dbReference type="GO" id="GO:0008021">
    <property type="term" value="C:synaptic vesicle"/>
    <property type="evidence" value="ECO:0007669"/>
    <property type="project" value="TreeGrafter"/>
</dbReference>
<gene>
    <name evidence="3" type="ORF">SMRZ_LOCUS17179</name>
</gene>
<name>A0A183MMA4_9TREM</name>
<dbReference type="InterPro" id="IPR011417">
    <property type="entry name" value="ANTH_dom"/>
</dbReference>
<dbReference type="GO" id="GO:0016185">
    <property type="term" value="P:synaptic vesicle budding from presynaptic endocytic zone membrane"/>
    <property type="evidence" value="ECO:0007669"/>
    <property type="project" value="TreeGrafter"/>
</dbReference>
<dbReference type="GO" id="GO:0005545">
    <property type="term" value="F:1-phosphatidylinositol binding"/>
    <property type="evidence" value="ECO:0007669"/>
    <property type="project" value="InterPro"/>
</dbReference>
<feature type="compositionally biased region" description="Polar residues" evidence="2">
    <location>
        <begin position="238"/>
        <end position="249"/>
    </location>
</feature>